<gene>
    <name evidence="2" type="ORF">GJU40_16875</name>
</gene>
<evidence type="ECO:0000313" key="2">
    <source>
        <dbReference type="EMBL" id="MRX73818.1"/>
    </source>
</evidence>
<reference evidence="2 3" key="1">
    <citation type="submission" date="2019-11" db="EMBL/GenBank/DDBJ databases">
        <title>Bacillus lacus genome.</title>
        <authorList>
            <person name="Allen C.J."/>
            <person name="Newman J.D."/>
        </authorList>
    </citation>
    <scope>NUCLEOTIDE SEQUENCE [LARGE SCALE GENOMIC DNA]</scope>
    <source>
        <strain evidence="2 3">KCTC 33946</strain>
    </source>
</reference>
<dbReference type="RefSeq" id="WP_154309279.1">
    <property type="nucleotide sequence ID" value="NZ_WKKI01000047.1"/>
</dbReference>
<protein>
    <submittedName>
        <fullName evidence="2">Uncharacterized protein</fullName>
    </submittedName>
</protein>
<dbReference type="Proteomes" id="UP000448867">
    <property type="component" value="Unassembled WGS sequence"/>
</dbReference>
<dbReference type="OrthoDB" id="1795989at2"/>
<feature type="transmembrane region" description="Helical" evidence="1">
    <location>
        <begin position="148"/>
        <end position="172"/>
    </location>
</feature>
<keyword evidence="1" id="KW-0812">Transmembrane</keyword>
<evidence type="ECO:0000313" key="3">
    <source>
        <dbReference type="Proteomes" id="UP000448867"/>
    </source>
</evidence>
<feature type="transmembrane region" description="Helical" evidence="1">
    <location>
        <begin position="217"/>
        <end position="236"/>
    </location>
</feature>
<organism evidence="2 3">
    <name type="scientific">Metabacillus lacus</name>
    <dbReference type="NCBI Taxonomy" id="1983721"/>
    <lineage>
        <taxon>Bacteria</taxon>
        <taxon>Bacillati</taxon>
        <taxon>Bacillota</taxon>
        <taxon>Bacilli</taxon>
        <taxon>Bacillales</taxon>
        <taxon>Bacillaceae</taxon>
        <taxon>Metabacillus</taxon>
    </lineage>
</organism>
<dbReference type="AlphaFoldDB" id="A0A7X2J1N8"/>
<keyword evidence="3" id="KW-1185">Reference proteome</keyword>
<proteinExistence type="predicted"/>
<keyword evidence="1" id="KW-1133">Transmembrane helix</keyword>
<evidence type="ECO:0000256" key="1">
    <source>
        <dbReference type="SAM" id="Phobius"/>
    </source>
</evidence>
<comment type="caution">
    <text evidence="2">The sequence shown here is derived from an EMBL/GenBank/DDBJ whole genome shotgun (WGS) entry which is preliminary data.</text>
</comment>
<name>A0A7X2J1N8_9BACI</name>
<feature type="transmembrane region" description="Helical" evidence="1">
    <location>
        <begin position="107"/>
        <end position="136"/>
    </location>
</feature>
<sequence length="242" mass="27085">MMSLVKADYRPMIYKQYIFKLKAYKDAVTTLMIIQIAAILLSLGGTESMGGGSSVGISMTVNYFSSDFVIALTWIWAFTTGSSLTSKQNRKIDFIFAANRFTSSAANILYLLTVGLFASITSVLAGSAILVIRSIFSSNDLLITEYSYSLFAVSILYNYLYVILIFSLGYFIGASVQKTRWSFILLPFLLAAYMYMFLPSNPSVFEFFFLEESQLLFLIKVLAVSFILFSSSTVLLHTKEVK</sequence>
<feature type="transmembrane region" description="Helical" evidence="1">
    <location>
        <begin position="179"/>
        <end position="197"/>
    </location>
</feature>
<keyword evidence="1" id="KW-0472">Membrane</keyword>
<feature type="transmembrane region" description="Helical" evidence="1">
    <location>
        <begin position="63"/>
        <end position="86"/>
    </location>
</feature>
<feature type="transmembrane region" description="Helical" evidence="1">
    <location>
        <begin position="21"/>
        <end position="43"/>
    </location>
</feature>
<dbReference type="EMBL" id="WKKI01000047">
    <property type="protein sequence ID" value="MRX73818.1"/>
    <property type="molecule type" value="Genomic_DNA"/>
</dbReference>
<accession>A0A7X2J1N8</accession>